<gene>
    <name evidence="6" type="ORF">AWC38_SpisGene19138</name>
</gene>
<sequence>MKKDKQRNWHQAIAYRRWLDAPVIQEDVFPNKGTKRKILSLTIKCPSDGCKWTGELRNKKLRFLAKYSFFGQSLSRGHHQPTYKPPEGVYLLGDVVVDENVCNEQLVEERAYQNMTNEANEDVNGLSEEQMEITNLKQQHMKTEQDLQRQIKELKLQLEEERKARNEMEMLLKKNIFRIDNIKDNDKFLRFYSGFANYDIFTTVLDILGRDAAVNLNYKNKDRSKSDSTRNVEPGRTFSNENELLMVLCRLKTGLLEEDLATRFCVTQSIVSQIVNTWIKFMYFKFKELDILPNKDIVDGQRTECFNMKYKNTTIIIDATEICIEKPSNPAAQQITFSPYKNTNTLKALVGIIPKGVILFVSEAYGGSISDRKLTQKSGLIDKLQRGDAVMADRGFNIGGDLAHKGVPVNLPPFMNPSGQFDKADMPTFVIHEQFWG</sequence>
<dbReference type="GO" id="GO:0046872">
    <property type="term" value="F:metal ion binding"/>
    <property type="evidence" value="ECO:0007669"/>
    <property type="project" value="UniProtKB-KW"/>
</dbReference>
<feature type="domain" description="Transposase Helix-turn-helix" evidence="5">
    <location>
        <begin position="241"/>
        <end position="287"/>
    </location>
</feature>
<keyword evidence="3" id="KW-0175">Coiled coil</keyword>
<dbReference type="OrthoDB" id="5960688at2759"/>
<name>A0A2B4RHE3_STYPI</name>
<evidence type="ECO:0000259" key="5">
    <source>
        <dbReference type="Pfam" id="PF13613"/>
    </source>
</evidence>
<organism evidence="6 7">
    <name type="scientific">Stylophora pistillata</name>
    <name type="common">Smooth cauliflower coral</name>
    <dbReference type="NCBI Taxonomy" id="50429"/>
    <lineage>
        <taxon>Eukaryota</taxon>
        <taxon>Metazoa</taxon>
        <taxon>Cnidaria</taxon>
        <taxon>Anthozoa</taxon>
        <taxon>Hexacorallia</taxon>
        <taxon>Scleractinia</taxon>
        <taxon>Astrocoeniina</taxon>
        <taxon>Pocilloporidae</taxon>
        <taxon>Stylophora</taxon>
    </lineage>
</organism>
<dbReference type="STRING" id="50429.A0A2B4RHE3"/>
<reference evidence="7" key="1">
    <citation type="journal article" date="2017" name="bioRxiv">
        <title>Comparative analysis of the genomes of Stylophora pistillata and Acropora digitifera provides evidence for extensive differences between species of corals.</title>
        <authorList>
            <person name="Voolstra C.R."/>
            <person name="Li Y."/>
            <person name="Liew Y.J."/>
            <person name="Baumgarten S."/>
            <person name="Zoccola D."/>
            <person name="Flot J.-F."/>
            <person name="Tambutte S."/>
            <person name="Allemand D."/>
            <person name="Aranda M."/>
        </authorList>
    </citation>
    <scope>NUCLEOTIDE SEQUENCE [LARGE SCALE GENOMIC DNA]</scope>
</reference>
<dbReference type="CDD" id="cd22249">
    <property type="entry name" value="UDM1_RNF168_RNF169-like"/>
    <property type="match status" value="1"/>
</dbReference>
<dbReference type="InterPro" id="IPR027806">
    <property type="entry name" value="HARBI1_dom"/>
</dbReference>
<evidence type="ECO:0008006" key="8">
    <source>
        <dbReference type="Google" id="ProtNLM"/>
    </source>
</evidence>
<evidence type="ECO:0000259" key="4">
    <source>
        <dbReference type="Pfam" id="PF13359"/>
    </source>
</evidence>
<dbReference type="Pfam" id="PF13359">
    <property type="entry name" value="DDE_Tnp_4"/>
    <property type="match status" value="1"/>
</dbReference>
<keyword evidence="2" id="KW-0479">Metal-binding</keyword>
<dbReference type="PANTHER" id="PTHR23080">
    <property type="entry name" value="THAP DOMAIN PROTEIN"/>
    <property type="match status" value="1"/>
</dbReference>
<dbReference type="EMBL" id="LSMT01000535">
    <property type="protein sequence ID" value="PFX16586.1"/>
    <property type="molecule type" value="Genomic_DNA"/>
</dbReference>
<dbReference type="InterPro" id="IPR027805">
    <property type="entry name" value="Transposase_HTH_dom"/>
</dbReference>
<proteinExistence type="predicted"/>
<comment type="cofactor">
    <cofactor evidence="1">
        <name>a divalent metal cation</name>
        <dbReference type="ChEBI" id="CHEBI:60240"/>
    </cofactor>
</comment>
<dbReference type="Pfam" id="PF13613">
    <property type="entry name" value="HTH_Tnp_4"/>
    <property type="match status" value="1"/>
</dbReference>
<evidence type="ECO:0000256" key="2">
    <source>
        <dbReference type="ARBA" id="ARBA00022723"/>
    </source>
</evidence>
<dbReference type="Proteomes" id="UP000225706">
    <property type="component" value="Unassembled WGS sequence"/>
</dbReference>
<evidence type="ECO:0000313" key="7">
    <source>
        <dbReference type="Proteomes" id="UP000225706"/>
    </source>
</evidence>
<evidence type="ECO:0000313" key="6">
    <source>
        <dbReference type="EMBL" id="PFX16586.1"/>
    </source>
</evidence>
<dbReference type="AlphaFoldDB" id="A0A2B4RHE3"/>
<keyword evidence="7" id="KW-1185">Reference proteome</keyword>
<evidence type="ECO:0000256" key="3">
    <source>
        <dbReference type="SAM" id="Coils"/>
    </source>
</evidence>
<evidence type="ECO:0000256" key="1">
    <source>
        <dbReference type="ARBA" id="ARBA00001968"/>
    </source>
</evidence>
<protein>
    <recommendedName>
        <fullName evidence="8">DDE Tnp4 domain-containing protein</fullName>
    </recommendedName>
</protein>
<comment type="caution">
    <text evidence="6">The sequence shown here is derived from an EMBL/GenBank/DDBJ whole genome shotgun (WGS) entry which is preliminary data.</text>
</comment>
<feature type="domain" description="DDE Tnp4" evidence="4">
    <location>
        <begin position="317"/>
        <end position="400"/>
    </location>
</feature>
<accession>A0A2B4RHE3</accession>
<feature type="coiled-coil region" evidence="3">
    <location>
        <begin position="126"/>
        <end position="174"/>
    </location>
</feature>